<dbReference type="Pfam" id="PF00294">
    <property type="entry name" value="PfkB"/>
    <property type="match status" value="1"/>
</dbReference>
<evidence type="ECO:0000256" key="1">
    <source>
        <dbReference type="ARBA" id="ARBA00010688"/>
    </source>
</evidence>
<dbReference type="GO" id="GO:0005829">
    <property type="term" value="C:cytosol"/>
    <property type="evidence" value="ECO:0007669"/>
    <property type="project" value="TreeGrafter"/>
</dbReference>
<keyword evidence="3 5" id="KW-0418">Kinase</keyword>
<dbReference type="InterPro" id="IPR050306">
    <property type="entry name" value="PfkB_Carbo_kinase"/>
</dbReference>
<dbReference type="EC" id="2.7.1.45" evidence="5"/>
<feature type="domain" description="Carbohydrate kinase PfkB" evidence="4">
    <location>
        <begin position="5"/>
        <end position="297"/>
    </location>
</feature>
<evidence type="ECO:0000256" key="3">
    <source>
        <dbReference type="ARBA" id="ARBA00022777"/>
    </source>
</evidence>
<dbReference type="EMBL" id="CP012023">
    <property type="protein sequence ID" value="ALI54204.1"/>
    <property type="molecule type" value="Genomic_DNA"/>
</dbReference>
<dbReference type="CDD" id="cd01166">
    <property type="entry name" value="KdgK"/>
    <property type="match status" value="1"/>
</dbReference>
<dbReference type="PANTHER" id="PTHR43085:SF15">
    <property type="entry name" value="2-DEHYDRO-3-DEOXYGLUCONOKINASE"/>
    <property type="match status" value="1"/>
</dbReference>
<evidence type="ECO:0000256" key="2">
    <source>
        <dbReference type="ARBA" id="ARBA00022679"/>
    </source>
</evidence>
<keyword evidence="2 5" id="KW-0808">Transferase</keyword>
<evidence type="ECO:0000259" key="4">
    <source>
        <dbReference type="Pfam" id="PF00294"/>
    </source>
</evidence>
<sequence length="301" mass="32675">MAHKKLLTIGECMVEMAPDGAGKYDMNFAGDTLNTAWYARRCLGDDPAYHVGYLTCAGEDAVSDRMLAFLESSGIETDHITRIADRTVGLYMIQLDNGERSFAYWRDTSAAKLLAADPARLDAAFDGESILLFSGITLAILSPDHRQNLIDALSRARANGAEVVFDTNIRPRLWENAEATKDWLSKAAAIADIMLPSFDEEEVMFGDKKPADTALRYRNLGAHTVIVKNGADELYAWSKGEGGFTLHPDPVQPVDSTAAGDSFNAGFLTARMKGADLTEALRAGMALSAQVVLHRGALVKL</sequence>
<dbReference type="GO" id="GO:0019698">
    <property type="term" value="P:D-galacturonate catabolic process"/>
    <property type="evidence" value="ECO:0007669"/>
    <property type="project" value="TreeGrafter"/>
</dbReference>
<keyword evidence="6" id="KW-1185">Reference proteome</keyword>
<dbReference type="AlphaFoldDB" id="A0A0N9ZLT9"/>
<dbReference type="InterPro" id="IPR011611">
    <property type="entry name" value="PfkB_dom"/>
</dbReference>
<dbReference type="GO" id="GO:0042840">
    <property type="term" value="P:D-glucuronate catabolic process"/>
    <property type="evidence" value="ECO:0007669"/>
    <property type="project" value="TreeGrafter"/>
</dbReference>
<accession>A0A0N9ZLT9</accession>
<dbReference type="GO" id="GO:0006974">
    <property type="term" value="P:DNA damage response"/>
    <property type="evidence" value="ECO:0007669"/>
    <property type="project" value="TreeGrafter"/>
</dbReference>
<comment type="similarity">
    <text evidence="1">Belongs to the carbohydrate kinase PfkB family.</text>
</comment>
<evidence type="ECO:0000313" key="6">
    <source>
        <dbReference type="Proteomes" id="UP000064920"/>
    </source>
</evidence>
<dbReference type="Gene3D" id="3.40.1190.20">
    <property type="match status" value="1"/>
</dbReference>
<dbReference type="SUPFAM" id="SSF53613">
    <property type="entry name" value="Ribokinase-like"/>
    <property type="match status" value="1"/>
</dbReference>
<protein>
    <submittedName>
        <fullName evidence="5">2-dehydro-3-deoxygluconate kinase</fullName>
        <ecNumber evidence="5">2.7.1.45</ecNumber>
    </submittedName>
</protein>
<dbReference type="RefSeq" id="WP_074906191.1">
    <property type="nucleotide sequence ID" value="NZ_CP012023.1"/>
</dbReference>
<dbReference type="PROSITE" id="PS00584">
    <property type="entry name" value="PFKB_KINASES_2"/>
    <property type="match status" value="1"/>
</dbReference>
<organism evidence="5 6">
    <name type="scientific">Celeribacter marinus</name>
    <dbReference type="NCBI Taxonomy" id="1397108"/>
    <lineage>
        <taxon>Bacteria</taxon>
        <taxon>Pseudomonadati</taxon>
        <taxon>Pseudomonadota</taxon>
        <taxon>Alphaproteobacteria</taxon>
        <taxon>Rhodobacterales</taxon>
        <taxon>Roseobacteraceae</taxon>
        <taxon>Celeribacter</taxon>
    </lineage>
</organism>
<dbReference type="InterPro" id="IPR029056">
    <property type="entry name" value="Ribokinase-like"/>
</dbReference>
<dbReference type="STRING" id="1397108.IMCC12053_254"/>
<dbReference type="PANTHER" id="PTHR43085">
    <property type="entry name" value="HEXOKINASE FAMILY MEMBER"/>
    <property type="match status" value="1"/>
</dbReference>
<evidence type="ECO:0000313" key="5">
    <source>
        <dbReference type="EMBL" id="ALI54204.1"/>
    </source>
</evidence>
<dbReference type="PATRIC" id="fig|1397108.4.peg.265"/>
<name>A0A0N9ZLT9_9RHOB</name>
<dbReference type="KEGG" id="cmar:IMCC12053_254"/>
<proteinExistence type="inferred from homology"/>
<gene>
    <name evidence="5" type="ORF">IMCC12053_254</name>
</gene>
<dbReference type="Proteomes" id="UP000064920">
    <property type="component" value="Chromosome"/>
</dbReference>
<dbReference type="InterPro" id="IPR002173">
    <property type="entry name" value="Carboh/pur_kinase_PfkB_CS"/>
</dbReference>
<dbReference type="GO" id="GO:0008673">
    <property type="term" value="F:2-dehydro-3-deoxygluconokinase activity"/>
    <property type="evidence" value="ECO:0007669"/>
    <property type="project" value="UniProtKB-EC"/>
</dbReference>
<reference evidence="5 6" key="1">
    <citation type="submission" date="2015-05" db="EMBL/GenBank/DDBJ databases">
        <authorList>
            <person name="Wang D.B."/>
            <person name="Wang M."/>
        </authorList>
    </citation>
    <scope>NUCLEOTIDE SEQUENCE [LARGE SCALE GENOMIC DNA]</scope>
    <source>
        <strain evidence="5 6">IMCC 12053</strain>
    </source>
</reference>